<sequence>MKHLRIAERACLGLHIFSMAFGLAGLLLVLPNPEFIAQLSPLGLKAFSWGMSQGGVSYIILGAIAVGLFGYRTLGLKPLLAFFIPSFLLSLSSELLGTSTGFPFGAYHYLSGLGYKIAGLVPFTIPLSWFYMGFVCFLLATALLEVTPLARWQRQIAAISLGAILLTAWDLVLDPAMSQTPYPFWAFEEVGSFFGMPYRNIAGWIGTGVVYMTVATALQNGKQFVLSRRELGLPVAVYLVNFIFGASITLVLLDAQFTVPTLLSSLFGVVPALLCWRLAPEEVVSDEDAPGLSETEMDYPALETAAK</sequence>
<feature type="transmembrane region" description="Helical" evidence="2">
    <location>
        <begin position="201"/>
        <end position="219"/>
    </location>
</feature>
<feature type="transmembrane region" description="Helical" evidence="2">
    <location>
        <begin position="156"/>
        <end position="173"/>
    </location>
</feature>
<evidence type="ECO:0000256" key="1">
    <source>
        <dbReference type="SAM" id="MobiDB-lite"/>
    </source>
</evidence>
<dbReference type="RefSeq" id="WP_252662746.1">
    <property type="nucleotide sequence ID" value="NZ_CP098611.1"/>
</dbReference>
<dbReference type="InterPro" id="IPR054684">
    <property type="entry name" value="CruF-like_cyanobact"/>
</dbReference>
<feature type="transmembrane region" description="Helical" evidence="2">
    <location>
        <begin position="78"/>
        <end position="97"/>
    </location>
</feature>
<evidence type="ECO:0000313" key="4">
    <source>
        <dbReference type="Proteomes" id="UP001056708"/>
    </source>
</evidence>
<keyword evidence="2" id="KW-0812">Transmembrane</keyword>
<reference evidence="3" key="1">
    <citation type="submission" date="2022-06" db="EMBL/GenBank/DDBJ databases">
        <title>Genome sequence of Phormidium yuhuli AB48 isolated from an industrial photobioreactor environment.</title>
        <authorList>
            <person name="Qiu Y."/>
            <person name="Noonan A.J.C."/>
            <person name="Dofher K."/>
            <person name="Koch M."/>
            <person name="Kieft B."/>
            <person name="Lin X."/>
            <person name="Ziels R.M."/>
            <person name="Hallam S.J."/>
        </authorList>
    </citation>
    <scope>NUCLEOTIDE SEQUENCE</scope>
    <source>
        <strain evidence="3">AB48</strain>
    </source>
</reference>
<keyword evidence="4" id="KW-1185">Reference proteome</keyword>
<dbReference type="PANTHER" id="PTHR39419:SF1">
    <property type="entry name" value="SLL0814 PROTEIN"/>
    <property type="match status" value="1"/>
</dbReference>
<accession>A0ABY5ANG5</accession>
<dbReference type="EMBL" id="CP098611">
    <property type="protein sequence ID" value="USR90722.1"/>
    <property type="molecule type" value="Genomic_DNA"/>
</dbReference>
<keyword evidence="2" id="KW-0472">Membrane</keyword>
<dbReference type="Pfam" id="PF04240">
    <property type="entry name" value="Caroten_synth"/>
    <property type="match status" value="1"/>
</dbReference>
<feature type="transmembrane region" description="Helical" evidence="2">
    <location>
        <begin position="259"/>
        <end position="279"/>
    </location>
</feature>
<feature type="transmembrane region" description="Helical" evidence="2">
    <location>
        <begin position="231"/>
        <end position="253"/>
    </location>
</feature>
<feature type="transmembrane region" description="Helical" evidence="2">
    <location>
        <begin position="50"/>
        <end position="71"/>
    </location>
</feature>
<dbReference type="NCBIfam" id="NF045693">
    <property type="entry name" value="GCarotHydoxCruF"/>
    <property type="match status" value="1"/>
</dbReference>
<evidence type="ECO:0000313" key="3">
    <source>
        <dbReference type="EMBL" id="USR90722.1"/>
    </source>
</evidence>
<gene>
    <name evidence="3" type="ORF">NEA10_18160</name>
</gene>
<evidence type="ECO:0000256" key="2">
    <source>
        <dbReference type="SAM" id="Phobius"/>
    </source>
</evidence>
<protein>
    <submittedName>
        <fullName evidence="3">Carotenoid biosynthesis protein</fullName>
    </submittedName>
</protein>
<name>A0ABY5ANG5_9CYAN</name>
<dbReference type="PANTHER" id="PTHR39419">
    <property type="entry name" value="SLL0814 PROTEIN"/>
    <property type="match status" value="1"/>
</dbReference>
<feature type="region of interest" description="Disordered" evidence="1">
    <location>
        <begin position="287"/>
        <end position="307"/>
    </location>
</feature>
<organism evidence="3 4">
    <name type="scientific">Phormidium yuhuli AB48</name>
    <dbReference type="NCBI Taxonomy" id="2940671"/>
    <lineage>
        <taxon>Bacteria</taxon>
        <taxon>Bacillati</taxon>
        <taxon>Cyanobacteriota</taxon>
        <taxon>Cyanophyceae</taxon>
        <taxon>Oscillatoriophycideae</taxon>
        <taxon>Oscillatoriales</taxon>
        <taxon>Oscillatoriaceae</taxon>
        <taxon>Phormidium</taxon>
        <taxon>Phormidium yuhuli</taxon>
    </lineage>
</organism>
<feature type="transmembrane region" description="Helical" evidence="2">
    <location>
        <begin position="12"/>
        <end position="30"/>
    </location>
</feature>
<dbReference type="InterPro" id="IPR007354">
    <property type="entry name" value="CruF-like"/>
</dbReference>
<keyword evidence="2" id="KW-1133">Transmembrane helix</keyword>
<feature type="transmembrane region" description="Helical" evidence="2">
    <location>
        <begin position="117"/>
        <end position="144"/>
    </location>
</feature>
<proteinExistence type="predicted"/>
<dbReference type="Proteomes" id="UP001056708">
    <property type="component" value="Chromosome"/>
</dbReference>